<keyword evidence="5" id="KW-0378">Hydrolase</keyword>
<dbReference type="SUPFAM" id="SSF56219">
    <property type="entry name" value="DNase I-like"/>
    <property type="match status" value="1"/>
</dbReference>
<organism evidence="5 7">
    <name type="scientific">Flavobacterium hibernum</name>
    <dbReference type="NCBI Taxonomy" id="37752"/>
    <lineage>
        <taxon>Bacteria</taxon>
        <taxon>Pseudomonadati</taxon>
        <taxon>Bacteroidota</taxon>
        <taxon>Flavobacteriia</taxon>
        <taxon>Flavobacteriales</taxon>
        <taxon>Flavobacteriaceae</taxon>
        <taxon>Flavobacterium</taxon>
    </lineage>
</organism>
<accession>A0A0D0EMA8</accession>
<evidence type="ECO:0000313" key="7">
    <source>
        <dbReference type="Proteomes" id="UP000032061"/>
    </source>
</evidence>
<evidence type="ECO:0000259" key="3">
    <source>
        <dbReference type="Pfam" id="PF03372"/>
    </source>
</evidence>
<dbReference type="EMBL" id="JPRK01000006">
    <property type="protein sequence ID" value="KIO53565.1"/>
    <property type="molecule type" value="Genomic_DNA"/>
</dbReference>
<keyword evidence="5" id="KW-0540">Nuclease</keyword>
<dbReference type="STRING" id="37752.IW18_07140"/>
<keyword evidence="5" id="KW-0255">Endonuclease</keyword>
<evidence type="ECO:0000256" key="2">
    <source>
        <dbReference type="SAM" id="SignalP"/>
    </source>
</evidence>
<name>A0A0D0EMA8_9FLAO</name>
<dbReference type="Pfam" id="PF03372">
    <property type="entry name" value="Exo_endo_phos"/>
    <property type="match status" value="1"/>
</dbReference>
<comment type="caution">
    <text evidence="5">The sequence shown here is derived from an EMBL/GenBank/DDBJ whole genome shotgun (WGS) entry which is preliminary data.</text>
</comment>
<dbReference type="InterPro" id="IPR036691">
    <property type="entry name" value="Endo/exonu/phosph_ase_sf"/>
</dbReference>
<dbReference type="AlphaFoldDB" id="A0A0D0EMA8"/>
<evidence type="ECO:0000313" key="5">
    <source>
        <dbReference type="EMBL" id="KIO53565.1"/>
    </source>
</evidence>
<dbReference type="Pfam" id="PF18962">
    <property type="entry name" value="Por_Secre_tail"/>
    <property type="match status" value="1"/>
</dbReference>
<dbReference type="Proteomes" id="UP000198302">
    <property type="component" value="Unassembled WGS sequence"/>
</dbReference>
<gene>
    <name evidence="6" type="ORF">B0A73_19720</name>
    <name evidence="5" type="ORF">IW18_07140</name>
</gene>
<keyword evidence="8" id="KW-1185">Reference proteome</keyword>
<protein>
    <submittedName>
        <fullName evidence="5">Endonuclease</fullName>
    </submittedName>
</protein>
<feature type="chain" id="PRO_5002209766" evidence="2">
    <location>
        <begin position="27"/>
        <end position="1147"/>
    </location>
</feature>
<reference evidence="6 8" key="2">
    <citation type="submission" date="2016-11" db="EMBL/GenBank/DDBJ databases">
        <title>Whole genomes of Flavobacteriaceae.</title>
        <authorList>
            <person name="Stine C."/>
            <person name="Li C."/>
            <person name="Tadesse D."/>
        </authorList>
    </citation>
    <scope>NUCLEOTIDE SEQUENCE [LARGE SCALE GENOMIC DNA]</scope>
    <source>
        <strain evidence="6 8">ATCC 51468</strain>
    </source>
</reference>
<dbReference type="Proteomes" id="UP000032061">
    <property type="component" value="Unassembled WGS sequence"/>
</dbReference>
<dbReference type="NCBIfam" id="NF038128">
    <property type="entry name" value="choice_anch_J"/>
    <property type="match status" value="1"/>
</dbReference>
<evidence type="ECO:0000259" key="4">
    <source>
        <dbReference type="Pfam" id="PF18962"/>
    </source>
</evidence>
<reference evidence="5 7" key="1">
    <citation type="submission" date="2015-01" db="EMBL/GenBank/DDBJ databases">
        <title>Genome of Flavobacterium hibernum DSM 12611.</title>
        <authorList>
            <person name="Stropko S.J."/>
            <person name="Pipes S.E."/>
            <person name="Newman J.D."/>
        </authorList>
    </citation>
    <scope>NUCLEOTIDE SEQUENCE [LARGE SCALE GENOMIC DNA]</scope>
    <source>
        <strain evidence="5 7">DSM 12611</strain>
    </source>
</reference>
<dbReference type="OrthoDB" id="5500612at2"/>
<sequence length="1147" mass="124360">MKNNYSVRHLMALLSFFYCCSGSLFAQIIMPAKQTLPYKQKFDTWPNDATPEATSFLPGFQGWVAGANVSGPTQYITDATLTANATIIAGKDAANTAGSFYNYGGKIGFLNTGTFNFALGFAFSSIGQTDIKVQYDAITIRNPYDVPPKTTNTRINEMILQYRIGDNTPFINLLDTAYKNNTDNQLSGVADQNLKTITVVLPAECENKDLVQIRWISKQESGGGSRPSFAIDNIVIGSDVTAPIAASGYPKAENIYGESFDFSNKLNEVAKTYYVLVPSGSAQPTVAQLKAGQNATGTAALQSGLLDITNPAETVVKNFAGLSLGTSYSVFSVSEDPYGNIQSVINKVDVTTASVPTPLVSPSVASLDLGFSQSNFASDVLSYKIQAVNLTNDVVLTSTANFSISKDNTTFSSSVTFTVADLASNATPTVYVKFTPNALTGFSGQIAHATTGGPTRIVTLSGVGINAYQQGFNDLNVLTNSGWTQFDLAGPLNKWAATTVTRNVNSGTGAVLINGYSDTVASKDWLISPKLHLENFDKFALLSFYSRKFYAGANLKLMVSTDYDGKSNPEGATWVELNGNFPTTTGTYAQSQYIKLDAYKTSHTYLAWVYATTAGGLNNAAEWSLDDISITNEPGYIDTKPVLDFGDVLPNAVSASQTFTLKAEGQGDITLTAPADFQLSLNNTSFQSTIVVSAADALATKTIYARFTPSVKALTISGVVTVAGNSINKQIGNFTGSSVLKADTFDVVTYNLEFFGTAVKDAKGVEFGPTNNTLQVENVAKVMNKLNADVYVVQEVSDEPSLDDLIKKISVNGKTFDKTISTSWSYSFEKTPDPFFPPQKLVVLYNTQTTTVKKTRVMFKDLYDQIQADKTTLPNYPGGSSKSFFSSGRLPYMVKIETNIAGVTKEINLIDLHARANSGTDISRYNMRKYDSQVLKDSLDQYYPNSNLIILGDYNDDVKASVITPNPSSYKMFVDDTANYTALTLEISKAGAFSYLSSNGFLDHIMISNELNDQYIPNSIAVYDPRADIADYVNTTSDHGPVIARFELKAATLSIPDFETKNGYFVQAFPNPTTDVVNVVVKTNNDKKLKFKLYDITGHLVGNPVEINSSEDFSTTAVPVNYLPSGIYVYTLTENNKIVYKGKIIKN</sequence>
<proteinExistence type="predicted"/>
<dbReference type="NCBIfam" id="TIGR04183">
    <property type="entry name" value="Por_Secre_tail"/>
    <property type="match status" value="1"/>
</dbReference>
<dbReference type="InterPro" id="IPR026444">
    <property type="entry name" value="Secre_tail"/>
</dbReference>
<feature type="domain" description="Endonuclease/exonuclease/phosphatase" evidence="3">
    <location>
        <begin position="748"/>
        <end position="1039"/>
    </location>
</feature>
<evidence type="ECO:0000313" key="6">
    <source>
        <dbReference type="EMBL" id="OXA84426.1"/>
    </source>
</evidence>
<feature type="domain" description="Secretion system C-terminal sorting" evidence="4">
    <location>
        <begin position="1069"/>
        <end position="1145"/>
    </location>
</feature>
<evidence type="ECO:0000313" key="8">
    <source>
        <dbReference type="Proteomes" id="UP000198302"/>
    </source>
</evidence>
<keyword evidence="1 2" id="KW-0732">Signal</keyword>
<evidence type="ECO:0000256" key="1">
    <source>
        <dbReference type="ARBA" id="ARBA00022729"/>
    </source>
</evidence>
<feature type="signal peptide" evidence="2">
    <location>
        <begin position="1"/>
        <end position="26"/>
    </location>
</feature>
<dbReference type="EMBL" id="MUGX01000031">
    <property type="protein sequence ID" value="OXA84426.1"/>
    <property type="molecule type" value="Genomic_DNA"/>
</dbReference>
<dbReference type="GO" id="GO:0004519">
    <property type="term" value="F:endonuclease activity"/>
    <property type="evidence" value="ECO:0007669"/>
    <property type="project" value="UniProtKB-KW"/>
</dbReference>
<dbReference type="Gene3D" id="2.60.120.260">
    <property type="entry name" value="Galactose-binding domain-like"/>
    <property type="match status" value="1"/>
</dbReference>
<dbReference type="Gene3D" id="3.60.10.10">
    <property type="entry name" value="Endonuclease/exonuclease/phosphatase"/>
    <property type="match status" value="1"/>
</dbReference>
<dbReference type="InterPro" id="IPR005135">
    <property type="entry name" value="Endo/exonuclease/phosphatase"/>
</dbReference>